<dbReference type="RefSeq" id="WP_229112789.1">
    <property type="nucleotide sequence ID" value="NZ_CP064787.1"/>
</dbReference>
<dbReference type="AlphaFoldDB" id="A0A897N5J4"/>
<name>A0A897N5J4_9EURY</name>
<sequence length="66" mass="7417">MTIDEATIEKIESVPGLRTALEVLGEANRIAHEDGRCVIEFYIDENEQMTISEITQHVEELENGAD</sequence>
<protein>
    <submittedName>
        <fullName evidence="1">Uncharacterized protein</fullName>
    </submittedName>
</protein>
<accession>A0A897N5J4</accession>
<dbReference type="EMBL" id="CP064787">
    <property type="protein sequence ID" value="QSG06339.1"/>
    <property type="molecule type" value="Genomic_DNA"/>
</dbReference>
<proteinExistence type="predicted"/>
<dbReference type="GeneID" id="68855579"/>
<reference evidence="1" key="1">
    <citation type="submission" date="2020-11" db="EMBL/GenBank/DDBJ databases">
        <title>Carbohydrate-dependent, anaerobic sulfur respiration: A novel catabolism in halophilic archaea.</title>
        <authorList>
            <person name="Sorokin D.Y."/>
            <person name="Messina E."/>
            <person name="Smedile F."/>
            <person name="La Cono V."/>
            <person name="Hallsworth J.E."/>
            <person name="Yakimov M.M."/>
        </authorList>
    </citation>
    <scope>NUCLEOTIDE SEQUENCE</scope>
    <source>
        <strain evidence="1">HSR12-1</strain>
    </source>
</reference>
<dbReference type="Proteomes" id="UP000663525">
    <property type="component" value="Chromosome"/>
</dbReference>
<gene>
    <name evidence="1" type="ORF">HSR121_2006</name>
</gene>
<organism evidence="1 2">
    <name type="scientific">Halapricum desulfuricans</name>
    <dbReference type="NCBI Taxonomy" id="2841257"/>
    <lineage>
        <taxon>Archaea</taxon>
        <taxon>Methanobacteriati</taxon>
        <taxon>Methanobacteriota</taxon>
        <taxon>Stenosarchaea group</taxon>
        <taxon>Halobacteria</taxon>
        <taxon>Halobacteriales</taxon>
        <taxon>Haloarculaceae</taxon>
        <taxon>Halapricum</taxon>
    </lineage>
</organism>
<evidence type="ECO:0000313" key="1">
    <source>
        <dbReference type="EMBL" id="QSG06339.1"/>
    </source>
</evidence>
<evidence type="ECO:0000313" key="2">
    <source>
        <dbReference type="Proteomes" id="UP000663525"/>
    </source>
</evidence>